<feature type="transmembrane region" description="Helical" evidence="4">
    <location>
        <begin position="209"/>
        <end position="229"/>
    </location>
</feature>
<proteinExistence type="predicted"/>
<organism evidence="6 7">
    <name type="scientific">Psychrosphaera aquimarina</name>
    <dbReference type="NCBI Taxonomy" id="2044854"/>
    <lineage>
        <taxon>Bacteria</taxon>
        <taxon>Pseudomonadati</taxon>
        <taxon>Pseudomonadota</taxon>
        <taxon>Gammaproteobacteria</taxon>
        <taxon>Alteromonadales</taxon>
        <taxon>Pseudoalteromonadaceae</taxon>
        <taxon>Psychrosphaera</taxon>
    </lineage>
</organism>
<dbReference type="Pfam" id="PF12833">
    <property type="entry name" value="HTH_18"/>
    <property type="match status" value="1"/>
</dbReference>
<evidence type="ECO:0000256" key="1">
    <source>
        <dbReference type="ARBA" id="ARBA00023015"/>
    </source>
</evidence>
<protein>
    <submittedName>
        <fullName evidence="6">Helix-turn-helix domain-containing protein</fullName>
    </submittedName>
</protein>
<evidence type="ECO:0000259" key="5">
    <source>
        <dbReference type="PROSITE" id="PS01124"/>
    </source>
</evidence>
<evidence type="ECO:0000313" key="7">
    <source>
        <dbReference type="Proteomes" id="UP001257914"/>
    </source>
</evidence>
<comment type="caution">
    <text evidence="6">The sequence shown here is derived from an EMBL/GenBank/DDBJ whole genome shotgun (WGS) entry which is preliminary data.</text>
</comment>
<evidence type="ECO:0000313" key="6">
    <source>
        <dbReference type="EMBL" id="MDU0112491.1"/>
    </source>
</evidence>
<keyword evidence="4" id="KW-0472">Membrane</keyword>
<keyword evidence="3" id="KW-0804">Transcription</keyword>
<dbReference type="SMART" id="SM00342">
    <property type="entry name" value="HTH_ARAC"/>
    <property type="match status" value="1"/>
</dbReference>
<dbReference type="PANTHER" id="PTHR43280:SF29">
    <property type="entry name" value="ARAC-FAMILY TRANSCRIPTIONAL REGULATOR"/>
    <property type="match status" value="1"/>
</dbReference>
<feature type="transmembrane region" description="Helical" evidence="4">
    <location>
        <begin position="185"/>
        <end position="203"/>
    </location>
</feature>
<dbReference type="InterPro" id="IPR018060">
    <property type="entry name" value="HTH_AraC"/>
</dbReference>
<dbReference type="InterPro" id="IPR009057">
    <property type="entry name" value="Homeodomain-like_sf"/>
</dbReference>
<keyword evidence="1" id="KW-0805">Transcription regulation</keyword>
<dbReference type="Proteomes" id="UP001257914">
    <property type="component" value="Unassembled WGS sequence"/>
</dbReference>
<keyword evidence="2" id="KW-0238">DNA-binding</keyword>
<accession>A0ABU3QYH4</accession>
<dbReference type="PROSITE" id="PS01124">
    <property type="entry name" value="HTH_ARAC_FAMILY_2"/>
    <property type="match status" value="1"/>
</dbReference>
<name>A0ABU3QYH4_9GAMM</name>
<dbReference type="InterPro" id="IPR018062">
    <property type="entry name" value="HTH_AraC-typ_CS"/>
</dbReference>
<keyword evidence="7" id="KW-1185">Reference proteome</keyword>
<feature type="transmembrane region" description="Helical" evidence="4">
    <location>
        <begin position="147"/>
        <end position="165"/>
    </location>
</feature>
<feature type="transmembrane region" description="Helical" evidence="4">
    <location>
        <begin position="80"/>
        <end position="105"/>
    </location>
</feature>
<dbReference type="PANTHER" id="PTHR43280">
    <property type="entry name" value="ARAC-FAMILY TRANSCRIPTIONAL REGULATOR"/>
    <property type="match status" value="1"/>
</dbReference>
<feature type="domain" description="HTH araC/xylS-type" evidence="5">
    <location>
        <begin position="255"/>
        <end position="357"/>
    </location>
</feature>
<evidence type="ECO:0000256" key="3">
    <source>
        <dbReference type="ARBA" id="ARBA00023163"/>
    </source>
</evidence>
<dbReference type="RefSeq" id="WP_315946208.1">
    <property type="nucleotide sequence ID" value="NZ_JAWCUA010000003.1"/>
</dbReference>
<dbReference type="Gene3D" id="1.10.10.60">
    <property type="entry name" value="Homeodomain-like"/>
    <property type="match status" value="2"/>
</dbReference>
<dbReference type="PROSITE" id="PS00041">
    <property type="entry name" value="HTH_ARAC_FAMILY_1"/>
    <property type="match status" value="1"/>
</dbReference>
<reference evidence="6 7" key="1">
    <citation type="submission" date="2023-10" db="EMBL/GenBank/DDBJ databases">
        <title>Psychrosphaera aquimaarina strain SW33 isolated from seawater.</title>
        <authorList>
            <person name="Bayburt H."/>
            <person name="Kim J.M."/>
            <person name="Choi B.J."/>
            <person name="Jeon C.O."/>
        </authorList>
    </citation>
    <scope>NUCLEOTIDE SEQUENCE [LARGE SCALE GENOMIC DNA]</scope>
    <source>
        <strain evidence="6 7">KCTC 52743</strain>
    </source>
</reference>
<gene>
    <name evidence="6" type="ORF">RT723_05635</name>
</gene>
<sequence length="361" mass="41444">MIIALSEYGIRFINLIYMLPISTQLILILSALGSINGFIVALYLWVQPSKNLSNRFLAAMLIMISIRTLKSVLYHFNPDIIIIILQIGLSACFLIGPLLYFFCLSHLKLITHQKVRWSHHLIALVSVITIIGIIFPYQQHLELWRNLLYTLINYVWLMYIVLSFIVISPKIKSITKQAKLTQDDIWLLSVFIGNAIIWLAYFTSSYTSYIAGALSFSFILFIACLLVLFKFKDKVIKIKYADKEITTEEADLLIDRLHLLMKNEELYKNSLISMPQVAKRLGISTPKFSQLLNDNLNKSFSLYINELRIEAAKSILVSNSNQTIETIAELCGFNSQSTFYSVFKKQTKLTPAKYKEQTLNL</sequence>
<feature type="transmembrane region" description="Helical" evidence="4">
    <location>
        <begin position="25"/>
        <end position="44"/>
    </location>
</feature>
<evidence type="ECO:0000256" key="2">
    <source>
        <dbReference type="ARBA" id="ARBA00023125"/>
    </source>
</evidence>
<keyword evidence="4" id="KW-1133">Transmembrane helix</keyword>
<dbReference type="EMBL" id="JAWCUA010000003">
    <property type="protein sequence ID" value="MDU0112491.1"/>
    <property type="molecule type" value="Genomic_DNA"/>
</dbReference>
<feature type="transmembrane region" description="Helical" evidence="4">
    <location>
        <begin position="117"/>
        <end position="135"/>
    </location>
</feature>
<dbReference type="SUPFAM" id="SSF46689">
    <property type="entry name" value="Homeodomain-like"/>
    <property type="match status" value="1"/>
</dbReference>
<keyword evidence="4" id="KW-0812">Transmembrane</keyword>
<evidence type="ECO:0000256" key="4">
    <source>
        <dbReference type="SAM" id="Phobius"/>
    </source>
</evidence>